<sequence>MASDSYELSATGVDEMNFAEFPLAAISKRIDDGKKTVTFENVIFDRKERRNVVRRLTLSGSDRYGLPIVSDEDVLLGCIQLTRLQGYRSSEVQFSRYELLKLLAWPDNTRNYQRLAQSLRRWKGLTIFSDRAFYDHAAQSWVNRDFSVFDNLQIYHRESQTGSTSSGQSRFTWNEVIFNSFQAGYLKKLDWNLYLSLSSPIAKRLYRFLDKRFYYGNHVEIDLHELAVMKMRLSENYNAAQIKRVLLKGIAELESKWELKSLPGKVQFEKVATSRWIVRFQRKPKRKSIDHPIATGNTILDRFDQSSLAVELTRRGIGPASASELVENAASTNVQTMIEMFDWYNNHGQPRGPGFLVQAIRNPNSIVFPRGFESSEQAAQRRTAQTSRVTRKRILLDASNAEQQQTVDRLQTQFQVFWDGLSPAEQIEFEDKAIELADSTKRLGYYRYQGREGKLFQQYRNIVLRDHYTQLVAVKAIVPSK</sequence>
<dbReference type="RefSeq" id="WP_345327654.1">
    <property type="nucleotide sequence ID" value="NZ_BAABGA010000107.1"/>
</dbReference>
<comment type="caution">
    <text evidence="1">The sequence shown here is derived from an EMBL/GenBank/DDBJ whole genome shotgun (WGS) entry which is preliminary data.</text>
</comment>
<proteinExistence type="predicted"/>
<name>A0ABP8NQD8_9BACT</name>
<dbReference type="Pfam" id="PF10134">
    <property type="entry name" value="RPA"/>
    <property type="match status" value="1"/>
</dbReference>
<dbReference type="EMBL" id="BAABGA010000107">
    <property type="protein sequence ID" value="GAA4470017.1"/>
    <property type="molecule type" value="Genomic_DNA"/>
</dbReference>
<gene>
    <name evidence="1" type="ORF">GCM10023156_62870</name>
</gene>
<dbReference type="InterPro" id="IPR018777">
    <property type="entry name" value="Replication_initiator_prot_A"/>
</dbReference>
<accession>A0ABP8NQD8</accession>
<evidence type="ECO:0008006" key="3">
    <source>
        <dbReference type="Google" id="ProtNLM"/>
    </source>
</evidence>
<protein>
    <recommendedName>
        <fullName evidence="3">Replication initiator protein A</fullName>
    </recommendedName>
</protein>
<dbReference type="Proteomes" id="UP001500840">
    <property type="component" value="Unassembled WGS sequence"/>
</dbReference>
<reference evidence="2" key="1">
    <citation type="journal article" date="2019" name="Int. J. Syst. Evol. Microbiol.">
        <title>The Global Catalogue of Microorganisms (GCM) 10K type strain sequencing project: providing services to taxonomists for standard genome sequencing and annotation.</title>
        <authorList>
            <consortium name="The Broad Institute Genomics Platform"/>
            <consortium name="The Broad Institute Genome Sequencing Center for Infectious Disease"/>
            <person name="Wu L."/>
            <person name="Ma J."/>
        </authorList>
    </citation>
    <scope>NUCLEOTIDE SEQUENCE [LARGE SCALE GENOMIC DNA]</scope>
    <source>
        <strain evidence="2">JCM 17759</strain>
    </source>
</reference>
<evidence type="ECO:0000313" key="1">
    <source>
        <dbReference type="EMBL" id="GAA4470017.1"/>
    </source>
</evidence>
<evidence type="ECO:0000313" key="2">
    <source>
        <dbReference type="Proteomes" id="UP001500840"/>
    </source>
</evidence>
<keyword evidence="2" id="KW-1185">Reference proteome</keyword>
<organism evidence="1 2">
    <name type="scientific">Novipirellula rosea</name>
    <dbReference type="NCBI Taxonomy" id="1031540"/>
    <lineage>
        <taxon>Bacteria</taxon>
        <taxon>Pseudomonadati</taxon>
        <taxon>Planctomycetota</taxon>
        <taxon>Planctomycetia</taxon>
        <taxon>Pirellulales</taxon>
        <taxon>Pirellulaceae</taxon>
        <taxon>Novipirellula</taxon>
    </lineage>
</organism>